<evidence type="ECO:0000259" key="3">
    <source>
        <dbReference type="PROSITE" id="PS51462"/>
    </source>
</evidence>
<comment type="caution">
    <text evidence="4">The sequence shown here is derived from an EMBL/GenBank/DDBJ whole genome shotgun (WGS) entry which is preliminary data.</text>
</comment>
<dbReference type="PROSITE" id="PS51462">
    <property type="entry name" value="NUDIX"/>
    <property type="match status" value="1"/>
</dbReference>
<dbReference type="SUPFAM" id="SSF55811">
    <property type="entry name" value="Nudix"/>
    <property type="match status" value="1"/>
</dbReference>
<protein>
    <submittedName>
        <fullName evidence="4">NUDIX domain-containing protein</fullName>
    </submittedName>
</protein>
<proteinExistence type="predicted"/>
<dbReference type="RefSeq" id="WP_131166683.1">
    <property type="nucleotide sequence ID" value="NZ_SDMQ01000001.1"/>
</dbReference>
<dbReference type="AlphaFoldDB" id="A0A4Q9KGU0"/>
<keyword evidence="5" id="KW-1185">Reference proteome</keyword>
<feature type="domain" description="Nudix hydrolase" evidence="3">
    <location>
        <begin position="12"/>
        <end position="138"/>
    </location>
</feature>
<evidence type="ECO:0000313" key="4">
    <source>
        <dbReference type="EMBL" id="TBT88553.1"/>
    </source>
</evidence>
<dbReference type="EMBL" id="SDMQ01000001">
    <property type="protein sequence ID" value="TBT88553.1"/>
    <property type="molecule type" value="Genomic_DNA"/>
</dbReference>
<sequence length="150" mass="15905">MDAVDSSTGPAPDFFVVSCTLLDRLGQLLLVRKRGTSRFMLPGGKVEAGETHLDAVLREVAEEVSLALDPAAVWLLGHWTAGAANEPGLRIASDVFAAPLPGEPVASAEIEELRWLPIDPACDYAADASLSPMLVEHVIPALVARRTPQA</sequence>
<dbReference type="InterPro" id="IPR000086">
    <property type="entry name" value="NUDIX_hydrolase_dom"/>
</dbReference>
<dbReference type="PANTHER" id="PTHR43046">
    <property type="entry name" value="GDP-MANNOSE MANNOSYL HYDROLASE"/>
    <property type="match status" value="1"/>
</dbReference>
<comment type="cofactor">
    <cofactor evidence="1">
        <name>Mg(2+)</name>
        <dbReference type="ChEBI" id="CHEBI:18420"/>
    </cofactor>
</comment>
<dbReference type="Gene3D" id="3.90.79.10">
    <property type="entry name" value="Nucleoside Triphosphate Pyrophosphohydrolase"/>
    <property type="match status" value="1"/>
</dbReference>
<reference evidence="4 5" key="1">
    <citation type="submission" date="2019-01" db="EMBL/GenBank/DDBJ databases">
        <title>Lactibacter flavus gen. nov., sp. nov., a novel bacterium of the family Propionibacteriaceae isolated from raw milk and dairy products.</title>
        <authorList>
            <person name="Huptas C."/>
            <person name="Wenning M."/>
            <person name="Breitenwieser F."/>
            <person name="Doll E."/>
            <person name="Von Neubeck M."/>
            <person name="Busse H.-J."/>
            <person name="Scherer S."/>
        </authorList>
    </citation>
    <scope>NUCLEOTIDE SEQUENCE [LARGE SCALE GENOMIC DNA]</scope>
    <source>
        <strain evidence="4 5">KCTC 33808</strain>
    </source>
</reference>
<dbReference type="Pfam" id="PF00293">
    <property type="entry name" value="NUDIX"/>
    <property type="match status" value="1"/>
</dbReference>
<name>A0A4Q9KGU0_9ACTN</name>
<dbReference type="Proteomes" id="UP000292373">
    <property type="component" value="Unassembled WGS sequence"/>
</dbReference>
<dbReference type="CDD" id="cd04690">
    <property type="entry name" value="NUDIX_Hydrolase"/>
    <property type="match status" value="1"/>
</dbReference>
<accession>A0A4Q9KGU0</accession>
<dbReference type="GO" id="GO:0016787">
    <property type="term" value="F:hydrolase activity"/>
    <property type="evidence" value="ECO:0007669"/>
    <property type="project" value="UniProtKB-KW"/>
</dbReference>
<evidence type="ECO:0000313" key="5">
    <source>
        <dbReference type="Proteomes" id="UP000292373"/>
    </source>
</evidence>
<gene>
    <name evidence="4" type="ORF">ET989_00955</name>
</gene>
<evidence type="ECO:0000256" key="2">
    <source>
        <dbReference type="ARBA" id="ARBA00022801"/>
    </source>
</evidence>
<dbReference type="InterPro" id="IPR015797">
    <property type="entry name" value="NUDIX_hydrolase-like_dom_sf"/>
</dbReference>
<keyword evidence="2" id="KW-0378">Hydrolase</keyword>
<dbReference type="OrthoDB" id="9801098at2"/>
<dbReference type="PANTHER" id="PTHR43046:SF2">
    <property type="entry name" value="8-OXO-DGTP DIPHOSPHATASE-RELATED"/>
    <property type="match status" value="1"/>
</dbReference>
<organism evidence="4 5">
    <name type="scientific">Propioniciclava sinopodophylli</name>
    <dbReference type="NCBI Taxonomy" id="1837344"/>
    <lineage>
        <taxon>Bacteria</taxon>
        <taxon>Bacillati</taxon>
        <taxon>Actinomycetota</taxon>
        <taxon>Actinomycetes</taxon>
        <taxon>Propionibacteriales</taxon>
        <taxon>Propionibacteriaceae</taxon>
        <taxon>Propioniciclava</taxon>
    </lineage>
</organism>
<evidence type="ECO:0000256" key="1">
    <source>
        <dbReference type="ARBA" id="ARBA00001946"/>
    </source>
</evidence>